<evidence type="ECO:0000256" key="1">
    <source>
        <dbReference type="SAM" id="Coils"/>
    </source>
</evidence>
<dbReference type="Proteomes" id="UP000770015">
    <property type="component" value="Unassembled WGS sequence"/>
</dbReference>
<name>A0A9P8VLS7_9PEZI</name>
<dbReference type="InterPro" id="IPR024983">
    <property type="entry name" value="CHAT_dom"/>
</dbReference>
<evidence type="ECO:0000313" key="3">
    <source>
        <dbReference type="EMBL" id="KAH6696778.1"/>
    </source>
</evidence>
<dbReference type="EMBL" id="JAGSXJ010000001">
    <property type="protein sequence ID" value="KAH6696778.1"/>
    <property type="molecule type" value="Genomic_DNA"/>
</dbReference>
<comment type="caution">
    <text evidence="3">The sequence shown here is derived from an EMBL/GenBank/DDBJ whole genome shotgun (WGS) entry which is preliminary data.</text>
</comment>
<protein>
    <submittedName>
        <fullName evidence="3">CHAT domain-containing protein</fullName>
    </submittedName>
</protein>
<reference evidence="3" key="1">
    <citation type="journal article" date="2021" name="Nat. Commun.">
        <title>Genetic determinants of endophytism in the Arabidopsis root mycobiome.</title>
        <authorList>
            <person name="Mesny F."/>
            <person name="Miyauchi S."/>
            <person name="Thiergart T."/>
            <person name="Pickel B."/>
            <person name="Atanasova L."/>
            <person name="Karlsson M."/>
            <person name="Huettel B."/>
            <person name="Barry K.W."/>
            <person name="Haridas S."/>
            <person name="Chen C."/>
            <person name="Bauer D."/>
            <person name="Andreopoulos W."/>
            <person name="Pangilinan J."/>
            <person name="LaButti K."/>
            <person name="Riley R."/>
            <person name="Lipzen A."/>
            <person name="Clum A."/>
            <person name="Drula E."/>
            <person name="Henrissat B."/>
            <person name="Kohler A."/>
            <person name="Grigoriev I.V."/>
            <person name="Martin F.M."/>
            <person name="Hacquard S."/>
        </authorList>
    </citation>
    <scope>NUCLEOTIDE SEQUENCE</scope>
    <source>
        <strain evidence="3">MPI-SDFR-AT-0117</strain>
    </source>
</reference>
<keyword evidence="4" id="KW-1185">Reference proteome</keyword>
<dbReference type="Pfam" id="PF12770">
    <property type="entry name" value="CHAT"/>
    <property type="match status" value="1"/>
</dbReference>
<proteinExistence type="predicted"/>
<organism evidence="3 4">
    <name type="scientific">Plectosphaerella plurivora</name>
    <dbReference type="NCBI Taxonomy" id="936078"/>
    <lineage>
        <taxon>Eukaryota</taxon>
        <taxon>Fungi</taxon>
        <taxon>Dikarya</taxon>
        <taxon>Ascomycota</taxon>
        <taxon>Pezizomycotina</taxon>
        <taxon>Sordariomycetes</taxon>
        <taxon>Hypocreomycetidae</taxon>
        <taxon>Glomerellales</taxon>
        <taxon>Plectosphaerellaceae</taxon>
        <taxon>Plectosphaerella</taxon>
    </lineage>
</organism>
<sequence length="1390" mass="152114">MDYATLSELLGGTVFSEEYRGNPREIASRCTSQGITSPPGSTSSIEERHSATLLRAVYLIFTGNLSEAQGHLERLLGEDGLSSRFAARCRVYLFHLVCVKRLPPVLRFRSSLDDSAGHLADSELQLRERIQELERARQELSAMETLESTLLGNMLAFSTALHISFVSHPQHTPSLTPGGPTGLNPFADNIGDLSSRLGLRATKLYLDRLTTELHLARGSPESQVRLDQLHDSYDTAGDLNGVANCLLIKADNIVSPPFTSPLAMGLIAVTMGEGWSNDTWDAAEPAILLRDDRHAQDLYRQASFFFEAAECPRGSAAVLLRRGCIQHAVGLLAASQTERTAMNAFMEAGTFISRAGELFEGDVVNSMLVRCHQLLLAVSVRKIGELGNVMGLQLDPFAAATDLGRRAHDTGNTGTAAFMGTLILRFGRWRFVSSRDVTLALVCCACSRALFAGAGETYLELNALIAHANLLHQSGDMARAEVKVTEGRGPGGLLERVLERISLVCDKTDSESDSGTGGISSQNLLRFNTLKSFDLVASRIYQATSNSVRLNEWRSERDQLTPSGAGTAEQEMERLFDGFAAIALGPNPSQQTQANNDRAAIVDRMLQPIISQEQLALDYNNTMSQVYAALDRADVGTWQDCLRHFVWRCDHAANPNLQTDQIAIFKLIALSQLGALNEARAVLPGALPRQFADAMSTGHTTSPDMLEAHAPPVVAMWCRRQKLDAADRAISYCILAQDWARGAQVVSKAVDTLPEFFNNPHSLPRTSYSWQTLTFVAMIYEHNEQARRALEWYLCALDQLEGLRNAVDVEARRGCHSSIHSGELLAGLTRLCLAFDGGSSSPVSPHAGLPQQWGLPGRTWTEQALIFLERGRSRALLDLLVTKDNLDPKKVEEWAKWAYEGHLLVGMAAQQGNDIGILSYEEVAQRLRGQRGGRGVDIPAIQNQEDVLAALSRLEAEQLAAGSMFSFAEPAPTAESLFECIPQDTIVFEMNSSRQGLVMLGITHEGVVARYQSGLTDIQLRTLVLNFSSIVRESKGTAEDRGELDRIAAEISKEIVDPIKHRMLEKDVVVFAPSHVMQLFPCSALALDGDPLFLHKIVYHIPSLSILRHLSIRQPPTAAGDNGRVGVLASSAAAGANMTVREAIQERNAIPMIGPEAVMIADAFRTNPTDLAGCDTDKLRSIFGQSDIVHLATHGTAIFGSPWQSYLDTEPPFRVLDLAALTACARLVVFGCCWSGAGSANPGNDVVGFTHATLASGAQAYIGGLWKTADLASMLLMVLFYREIARSQEGGEDGGRRVRLAEAWRNAQVALYHSDMASVRALLVEAKDLWRDKVQSEETRFLERFQYSEKMLNSFLRLYSRQSTVVDFKHPAMWAPYILVGCGDVVFGPQ</sequence>
<dbReference type="OrthoDB" id="5040840at2759"/>
<evidence type="ECO:0000313" key="4">
    <source>
        <dbReference type="Proteomes" id="UP000770015"/>
    </source>
</evidence>
<accession>A0A9P8VLS7</accession>
<gene>
    <name evidence="3" type="ORF">F5X68DRAFT_238050</name>
</gene>
<keyword evidence="1" id="KW-0175">Coiled coil</keyword>
<feature type="coiled-coil region" evidence="1">
    <location>
        <begin position="119"/>
        <end position="146"/>
    </location>
</feature>
<evidence type="ECO:0000259" key="2">
    <source>
        <dbReference type="Pfam" id="PF12770"/>
    </source>
</evidence>
<feature type="domain" description="CHAT" evidence="2">
    <location>
        <begin position="1047"/>
        <end position="1381"/>
    </location>
</feature>